<accession>A0AAW0B344</accession>
<reference evidence="1 2" key="1">
    <citation type="submission" date="2024-01" db="EMBL/GenBank/DDBJ databases">
        <title>A draft genome for a cacao thread blight-causing isolate of Paramarasmius palmivorus.</title>
        <authorList>
            <person name="Baruah I.K."/>
            <person name="Bukari Y."/>
            <person name="Amoako-Attah I."/>
            <person name="Meinhardt L.W."/>
            <person name="Bailey B.A."/>
            <person name="Cohen S.P."/>
        </authorList>
    </citation>
    <scope>NUCLEOTIDE SEQUENCE [LARGE SCALE GENOMIC DNA]</scope>
    <source>
        <strain evidence="1 2">GH-12</strain>
    </source>
</reference>
<proteinExistence type="predicted"/>
<evidence type="ECO:0000313" key="2">
    <source>
        <dbReference type="Proteomes" id="UP001383192"/>
    </source>
</evidence>
<sequence length="222" mass="26384">MPRKKIYRTKEEKRKANCEKSARYYKRNQNNIKAKSKEYMRELRASLKKEAESAEVAARRANRDANWRRINRREQQYCKKYSHTSDVCWRVGDLQNSLDQDLGRSAYDWLDRVYQDYQERAMSSSPSMKCPLDTAANMLLSYIRTMEDLSQEVINQFGAGDDWRCSRQFIKRVRLLLESCYDMETKIIDPDKCLEDSYSRGELSFQKKEIRAWIDGKAPLPE</sequence>
<comment type="caution">
    <text evidence="1">The sequence shown here is derived from an EMBL/GenBank/DDBJ whole genome shotgun (WGS) entry which is preliminary data.</text>
</comment>
<organism evidence="1 2">
    <name type="scientific">Paramarasmius palmivorus</name>
    <dbReference type="NCBI Taxonomy" id="297713"/>
    <lineage>
        <taxon>Eukaryota</taxon>
        <taxon>Fungi</taxon>
        <taxon>Dikarya</taxon>
        <taxon>Basidiomycota</taxon>
        <taxon>Agaricomycotina</taxon>
        <taxon>Agaricomycetes</taxon>
        <taxon>Agaricomycetidae</taxon>
        <taxon>Agaricales</taxon>
        <taxon>Marasmiineae</taxon>
        <taxon>Marasmiaceae</taxon>
        <taxon>Paramarasmius</taxon>
    </lineage>
</organism>
<dbReference type="Proteomes" id="UP001383192">
    <property type="component" value="Unassembled WGS sequence"/>
</dbReference>
<name>A0AAW0B344_9AGAR</name>
<protein>
    <submittedName>
        <fullName evidence="1">Uncharacterized protein</fullName>
    </submittedName>
</protein>
<evidence type="ECO:0000313" key="1">
    <source>
        <dbReference type="EMBL" id="KAK7019681.1"/>
    </source>
</evidence>
<gene>
    <name evidence="1" type="ORF">VNI00_018003</name>
</gene>
<dbReference type="AlphaFoldDB" id="A0AAW0B344"/>
<keyword evidence="2" id="KW-1185">Reference proteome</keyword>
<dbReference type="EMBL" id="JAYKXP010000204">
    <property type="protein sequence ID" value="KAK7019681.1"/>
    <property type="molecule type" value="Genomic_DNA"/>
</dbReference>